<dbReference type="OrthoDB" id="6129702at2759"/>
<evidence type="ECO:0000313" key="2">
    <source>
        <dbReference type="Proteomes" id="UP001165740"/>
    </source>
</evidence>
<dbReference type="OMA" id="CGEEWFH"/>
<dbReference type="PANTHER" id="PTHR47020">
    <property type="entry name" value="HILLARIN"/>
    <property type="match status" value="1"/>
</dbReference>
<dbReference type="Pfam" id="PF23265">
    <property type="entry name" value="Ig-like_KY"/>
    <property type="match status" value="1"/>
</dbReference>
<gene>
    <name evidence="3" type="primary">LOC106060430</name>
</gene>
<protein>
    <submittedName>
        <fullName evidence="3">Uncharacterized protein LOC106060430</fullName>
    </submittedName>
</protein>
<evidence type="ECO:0000259" key="1">
    <source>
        <dbReference type="Pfam" id="PF23265"/>
    </source>
</evidence>
<dbReference type="PANTHER" id="PTHR47020:SF1">
    <property type="entry name" value="HILLARIN"/>
    <property type="match status" value="1"/>
</dbReference>
<accession>A0A9U8E6F2</accession>
<keyword evidence="2" id="KW-1185">Reference proteome</keyword>
<dbReference type="GeneID" id="106060430"/>
<name>A0A9U8E6F2_BIOGL</name>
<proteinExistence type="predicted"/>
<dbReference type="Proteomes" id="UP001165740">
    <property type="component" value="Chromosome 1"/>
</dbReference>
<dbReference type="InterPro" id="IPR056564">
    <property type="entry name" value="Ig-like_KY"/>
</dbReference>
<reference evidence="3" key="1">
    <citation type="submission" date="2025-08" db="UniProtKB">
        <authorList>
            <consortium name="RefSeq"/>
        </authorList>
    </citation>
    <scope>IDENTIFICATION</scope>
</reference>
<sequence length="227" mass="25958">MASSARPNLPNGFLGAQPKFSEIKLKTDSHPNAEFKVIAENNVVIKIKTGVPIKVVTKLVQCPNDKELNNYVLIQRKDKGSVRFHVAFPENGWYKFQIFALEENSATESLPNVYNYLIQAEHSFKPGQPYVKAYTKFYQDYCLLEEPLYLNASKRNLDKVQFKMIVPGAYKVAVHCGEEWFHLEKKGEFWEGKADLLKYSGKNSKVTVNGNYEKDGNSYSVLLEYTI</sequence>
<dbReference type="InterPro" id="IPR053041">
    <property type="entry name" value="Transglut-like_Superfamily_Mod"/>
</dbReference>
<dbReference type="KEGG" id="bgt:106060430"/>
<dbReference type="AlphaFoldDB" id="A0A9U8E6F2"/>
<feature type="domain" description="KY-like immunoglobulin-like" evidence="1">
    <location>
        <begin position="13"/>
        <end position="127"/>
    </location>
</feature>
<dbReference type="RefSeq" id="XP_013073762.2">
    <property type="nucleotide sequence ID" value="XM_013218308.2"/>
</dbReference>
<evidence type="ECO:0000313" key="3">
    <source>
        <dbReference type="RefSeq" id="XP_013073762.2"/>
    </source>
</evidence>
<organism evidence="2 3">
    <name type="scientific">Biomphalaria glabrata</name>
    <name type="common">Bloodfluke planorb</name>
    <name type="synonym">Freshwater snail</name>
    <dbReference type="NCBI Taxonomy" id="6526"/>
    <lineage>
        <taxon>Eukaryota</taxon>
        <taxon>Metazoa</taxon>
        <taxon>Spiralia</taxon>
        <taxon>Lophotrochozoa</taxon>
        <taxon>Mollusca</taxon>
        <taxon>Gastropoda</taxon>
        <taxon>Heterobranchia</taxon>
        <taxon>Euthyneura</taxon>
        <taxon>Panpulmonata</taxon>
        <taxon>Hygrophila</taxon>
        <taxon>Lymnaeoidea</taxon>
        <taxon>Planorbidae</taxon>
        <taxon>Biomphalaria</taxon>
    </lineage>
</organism>